<dbReference type="EMBL" id="JBAWKC010000002">
    <property type="protein sequence ID" value="MFH6768657.1"/>
    <property type="molecule type" value="Genomic_DNA"/>
</dbReference>
<evidence type="ECO:0000313" key="6">
    <source>
        <dbReference type="EMBL" id="MFH6768657.1"/>
    </source>
</evidence>
<dbReference type="PANTHER" id="PTHR38439:SF2">
    <property type="entry name" value="OUTER MEMBRANE PROTEIN H.8"/>
    <property type="match status" value="1"/>
</dbReference>
<dbReference type="Pfam" id="PF00127">
    <property type="entry name" value="Copper-bind"/>
    <property type="match status" value="1"/>
</dbReference>
<dbReference type="InterPro" id="IPR008972">
    <property type="entry name" value="Cupredoxin"/>
</dbReference>
<reference evidence="6 7" key="1">
    <citation type="submission" date="2024-02" db="EMBL/GenBank/DDBJ databases">
        <title>A Gaetbulibacter species isolated from tidal flats and genomic insights of their niches.</title>
        <authorList>
            <person name="Ye Y."/>
        </authorList>
    </citation>
    <scope>NUCLEOTIDE SEQUENCE [LARGE SCALE GENOMIC DNA]</scope>
    <source>
        <strain evidence="6 7">KEM-8</strain>
    </source>
</reference>
<name>A0ABW7MU39_9FLAO</name>
<accession>A0ABW7MU39</accession>
<dbReference type="InterPro" id="IPR028871">
    <property type="entry name" value="BlueCu_1_BS"/>
</dbReference>
<sequence>MKIIRIQLLVLLSATILLNCGGKEEKKKEGFTYEKSSAQENSESKKVDANVANIVLTANDMMQFNTNEIKVKSGQRVRLTLRHIGTLDVNIMGHNFVLLKNGTDLVAFATAAATQKENKYLPIGTEDVIAHTDIIGGGQVATIEFDAPEVGTYEFLCSFPAHYAMMRGLFIVE</sequence>
<keyword evidence="4" id="KW-0186">Copper</keyword>
<organism evidence="6 7">
    <name type="scientific">Gaetbulibacter aquiaggeris</name>
    <dbReference type="NCBI Taxonomy" id="1735373"/>
    <lineage>
        <taxon>Bacteria</taxon>
        <taxon>Pseudomonadati</taxon>
        <taxon>Bacteroidota</taxon>
        <taxon>Flavobacteriia</taxon>
        <taxon>Flavobacteriales</taxon>
        <taxon>Flavobacteriaceae</taxon>
        <taxon>Gaetbulibacter</taxon>
    </lineage>
</organism>
<evidence type="ECO:0000259" key="5">
    <source>
        <dbReference type="Pfam" id="PF00127"/>
    </source>
</evidence>
<proteinExistence type="predicted"/>
<evidence type="ECO:0000256" key="3">
    <source>
        <dbReference type="ARBA" id="ARBA00022982"/>
    </source>
</evidence>
<dbReference type="InterPro" id="IPR000923">
    <property type="entry name" value="BlueCu_1"/>
</dbReference>
<gene>
    <name evidence="6" type="ORF">V8G56_07920</name>
</gene>
<dbReference type="InterPro" id="IPR050845">
    <property type="entry name" value="Cu-binding_ET"/>
</dbReference>
<keyword evidence="1" id="KW-0813">Transport</keyword>
<dbReference type="PANTHER" id="PTHR38439">
    <property type="entry name" value="AURACYANIN-B"/>
    <property type="match status" value="1"/>
</dbReference>
<keyword evidence="3" id="KW-0249">Electron transport</keyword>
<dbReference type="RefSeq" id="WP_395437908.1">
    <property type="nucleotide sequence ID" value="NZ_JBAWKC010000002.1"/>
</dbReference>
<dbReference type="SUPFAM" id="SSF49503">
    <property type="entry name" value="Cupredoxins"/>
    <property type="match status" value="1"/>
</dbReference>
<evidence type="ECO:0000256" key="4">
    <source>
        <dbReference type="ARBA" id="ARBA00023008"/>
    </source>
</evidence>
<evidence type="ECO:0000256" key="1">
    <source>
        <dbReference type="ARBA" id="ARBA00022448"/>
    </source>
</evidence>
<dbReference type="Proteomes" id="UP001610104">
    <property type="component" value="Unassembled WGS sequence"/>
</dbReference>
<dbReference type="Gene3D" id="2.60.40.420">
    <property type="entry name" value="Cupredoxins - blue copper proteins"/>
    <property type="match status" value="1"/>
</dbReference>
<dbReference type="CDD" id="cd13922">
    <property type="entry name" value="Azurin"/>
    <property type="match status" value="1"/>
</dbReference>
<dbReference type="InterPro" id="IPR014068">
    <property type="entry name" value="Azurin"/>
</dbReference>
<evidence type="ECO:0000256" key="2">
    <source>
        <dbReference type="ARBA" id="ARBA00022723"/>
    </source>
</evidence>
<dbReference type="PROSITE" id="PS00196">
    <property type="entry name" value="COPPER_BLUE"/>
    <property type="match status" value="1"/>
</dbReference>
<keyword evidence="7" id="KW-1185">Reference proteome</keyword>
<keyword evidence="2" id="KW-0479">Metal-binding</keyword>
<protein>
    <submittedName>
        <fullName evidence="6">Azurin</fullName>
    </submittedName>
</protein>
<evidence type="ECO:0000313" key="7">
    <source>
        <dbReference type="Proteomes" id="UP001610104"/>
    </source>
</evidence>
<comment type="caution">
    <text evidence="6">The sequence shown here is derived from an EMBL/GenBank/DDBJ whole genome shotgun (WGS) entry which is preliminary data.</text>
</comment>
<feature type="domain" description="Blue (type 1) copper" evidence="5">
    <location>
        <begin position="58"/>
        <end position="173"/>
    </location>
</feature>